<name>A0AAE1JX06_PETCI</name>
<proteinExistence type="predicted"/>
<dbReference type="EMBL" id="JAWQEG010004977">
    <property type="protein sequence ID" value="KAK3859597.1"/>
    <property type="molecule type" value="Genomic_DNA"/>
</dbReference>
<accession>A0AAE1JX06</accession>
<comment type="caution">
    <text evidence="1">The sequence shown here is derived from an EMBL/GenBank/DDBJ whole genome shotgun (WGS) entry which is preliminary data.</text>
</comment>
<dbReference type="AlphaFoldDB" id="A0AAE1JX06"/>
<keyword evidence="2" id="KW-1185">Reference proteome</keyword>
<evidence type="ECO:0000313" key="1">
    <source>
        <dbReference type="EMBL" id="KAK3859597.1"/>
    </source>
</evidence>
<gene>
    <name evidence="1" type="ORF">Pcinc_034304</name>
</gene>
<dbReference type="Proteomes" id="UP001286313">
    <property type="component" value="Unassembled WGS sequence"/>
</dbReference>
<evidence type="ECO:0000313" key="2">
    <source>
        <dbReference type="Proteomes" id="UP001286313"/>
    </source>
</evidence>
<reference evidence="1" key="1">
    <citation type="submission" date="2023-10" db="EMBL/GenBank/DDBJ databases">
        <title>Genome assemblies of two species of porcelain crab, Petrolisthes cinctipes and Petrolisthes manimaculis (Anomura: Porcellanidae).</title>
        <authorList>
            <person name="Angst P."/>
        </authorList>
    </citation>
    <scope>NUCLEOTIDE SEQUENCE</scope>
    <source>
        <strain evidence="1">PB745_01</strain>
        <tissue evidence="1">Gill</tissue>
    </source>
</reference>
<organism evidence="1 2">
    <name type="scientific">Petrolisthes cinctipes</name>
    <name type="common">Flat porcelain crab</name>
    <dbReference type="NCBI Taxonomy" id="88211"/>
    <lineage>
        <taxon>Eukaryota</taxon>
        <taxon>Metazoa</taxon>
        <taxon>Ecdysozoa</taxon>
        <taxon>Arthropoda</taxon>
        <taxon>Crustacea</taxon>
        <taxon>Multicrustacea</taxon>
        <taxon>Malacostraca</taxon>
        <taxon>Eumalacostraca</taxon>
        <taxon>Eucarida</taxon>
        <taxon>Decapoda</taxon>
        <taxon>Pleocyemata</taxon>
        <taxon>Anomura</taxon>
        <taxon>Galatheoidea</taxon>
        <taxon>Porcellanidae</taxon>
        <taxon>Petrolisthes</taxon>
    </lineage>
</organism>
<protein>
    <submittedName>
        <fullName evidence="1">Uncharacterized protein</fullName>
    </submittedName>
</protein>
<sequence length="331" mass="36302">MKLATLKSNGINRQCVLVVVIKPQRVLTPSSSTMRLLTAFSSLLLVALCLPYQSDSISIHEDEITMTSALEGDLYVTTTTQSSLVESKATIVSTLEEDTTTIQSLPVEDITTTSALIEGDTTTTIHSLLEEDVTTTSTLEGDITNTTTTQSSLSESNATTTDVFILEEAYNSTPQQDETNNSSATTKTNHQVCQVLTRLINDATVLMLSSRTLVRFIHLMGIQPFSNYTIEQVASIVSEVVQRNSTVHNLIEMAESEMEKYPGAAQLCLQTSNVDENLGEVKVVSRVSRSLSVQNLNLVPVLQYLRDKIVWFNVKLASIAAGVRTWVKFNV</sequence>